<keyword evidence="2" id="KW-1185">Reference proteome</keyword>
<dbReference type="AlphaFoldDB" id="A0A5N5I2G7"/>
<organism evidence="1 2">
    <name type="scientific">Pyrus ussuriensis x Pyrus communis</name>
    <dbReference type="NCBI Taxonomy" id="2448454"/>
    <lineage>
        <taxon>Eukaryota</taxon>
        <taxon>Viridiplantae</taxon>
        <taxon>Streptophyta</taxon>
        <taxon>Embryophyta</taxon>
        <taxon>Tracheophyta</taxon>
        <taxon>Spermatophyta</taxon>
        <taxon>Magnoliopsida</taxon>
        <taxon>eudicotyledons</taxon>
        <taxon>Gunneridae</taxon>
        <taxon>Pentapetalae</taxon>
        <taxon>rosids</taxon>
        <taxon>fabids</taxon>
        <taxon>Rosales</taxon>
        <taxon>Rosaceae</taxon>
        <taxon>Amygdaloideae</taxon>
        <taxon>Maleae</taxon>
        <taxon>Pyrus</taxon>
    </lineage>
</organism>
<proteinExistence type="predicted"/>
<protein>
    <submittedName>
        <fullName evidence="1">Uncharacterized protein</fullName>
    </submittedName>
</protein>
<gene>
    <name evidence="1" type="ORF">D8674_029570</name>
</gene>
<name>A0A5N5I2G7_9ROSA</name>
<dbReference type="EMBL" id="SMOL01000120">
    <property type="protein sequence ID" value="KAB2633323.1"/>
    <property type="molecule type" value="Genomic_DNA"/>
</dbReference>
<comment type="caution">
    <text evidence="1">The sequence shown here is derived from an EMBL/GenBank/DDBJ whole genome shotgun (WGS) entry which is preliminary data.</text>
</comment>
<evidence type="ECO:0000313" key="2">
    <source>
        <dbReference type="Proteomes" id="UP000327157"/>
    </source>
</evidence>
<evidence type="ECO:0000313" key="1">
    <source>
        <dbReference type="EMBL" id="KAB2633323.1"/>
    </source>
</evidence>
<accession>A0A5N5I2G7</accession>
<dbReference type="Proteomes" id="UP000327157">
    <property type="component" value="Chromosome 6"/>
</dbReference>
<sequence length="72" mass="8347">MVTNSLEFESQFPSFRGRRKWGEKKMIGKMKHERQLSLVKSTYSIVEMGGMGETTLESCPLIKQEYVTEENV</sequence>
<reference evidence="2" key="2">
    <citation type="submission" date="2019-10" db="EMBL/GenBank/DDBJ databases">
        <title>A de novo genome assembly of a pear dwarfing rootstock.</title>
        <authorList>
            <person name="Wang F."/>
            <person name="Wang J."/>
            <person name="Li S."/>
            <person name="Zhang Y."/>
            <person name="Fang M."/>
            <person name="Ma L."/>
            <person name="Zhao Y."/>
            <person name="Jiang S."/>
        </authorList>
    </citation>
    <scope>NUCLEOTIDE SEQUENCE [LARGE SCALE GENOMIC DNA]</scope>
</reference>
<reference evidence="1 2" key="3">
    <citation type="submission" date="2019-11" db="EMBL/GenBank/DDBJ databases">
        <title>A de novo genome assembly of a pear dwarfing rootstock.</title>
        <authorList>
            <person name="Wang F."/>
            <person name="Wang J."/>
            <person name="Li S."/>
            <person name="Zhang Y."/>
            <person name="Fang M."/>
            <person name="Ma L."/>
            <person name="Zhao Y."/>
            <person name="Jiang S."/>
        </authorList>
    </citation>
    <scope>NUCLEOTIDE SEQUENCE [LARGE SCALE GENOMIC DNA]</scope>
    <source>
        <strain evidence="1">S2</strain>
        <tissue evidence="1">Leaf</tissue>
    </source>
</reference>
<reference evidence="1 2" key="1">
    <citation type="submission" date="2019-09" db="EMBL/GenBank/DDBJ databases">
        <authorList>
            <person name="Ou C."/>
        </authorList>
    </citation>
    <scope>NUCLEOTIDE SEQUENCE [LARGE SCALE GENOMIC DNA]</scope>
    <source>
        <strain evidence="1">S2</strain>
        <tissue evidence="1">Leaf</tissue>
    </source>
</reference>